<proteinExistence type="predicted"/>
<gene>
    <name evidence="1" type="ORF">I553_7999</name>
</gene>
<dbReference type="PATRIC" id="fig|1299334.3.peg.2162"/>
<accession>X8DAR5</accession>
<dbReference type="AlphaFoldDB" id="X8DAR5"/>
<name>X8DAR5_MYCXE</name>
<dbReference type="EMBL" id="JAOB01000026">
    <property type="protein sequence ID" value="EUA65707.1"/>
    <property type="molecule type" value="Genomic_DNA"/>
</dbReference>
<organism evidence="1">
    <name type="scientific">Mycobacterium xenopi 4042</name>
    <dbReference type="NCBI Taxonomy" id="1299334"/>
    <lineage>
        <taxon>Bacteria</taxon>
        <taxon>Bacillati</taxon>
        <taxon>Actinomycetota</taxon>
        <taxon>Actinomycetes</taxon>
        <taxon>Mycobacteriales</taxon>
        <taxon>Mycobacteriaceae</taxon>
        <taxon>Mycobacterium</taxon>
    </lineage>
</organism>
<comment type="caution">
    <text evidence="1">The sequence shown here is derived from an EMBL/GenBank/DDBJ whole genome shotgun (WGS) entry which is preliminary data.</text>
</comment>
<sequence length="44" mass="4657">MHCEADSGKLDGSSCGGECLRIGGLHDWSHVANAIPVVRPICQH</sequence>
<reference evidence="1" key="1">
    <citation type="submission" date="2014-01" db="EMBL/GenBank/DDBJ databases">
        <authorList>
            <person name="Brown-Elliot B."/>
            <person name="Wallace R."/>
            <person name="Lenaerts A."/>
            <person name="Ordway D."/>
            <person name="DeGroote M.A."/>
            <person name="Parker T."/>
            <person name="Sizemore C."/>
            <person name="Tallon L.J."/>
            <person name="Sadzewicz L.K."/>
            <person name="Sengamalay N."/>
            <person name="Fraser C.M."/>
            <person name="Hine E."/>
            <person name="Shefchek K.A."/>
            <person name="Das S.P."/>
            <person name="Tettelin H."/>
        </authorList>
    </citation>
    <scope>NUCLEOTIDE SEQUENCE [LARGE SCALE GENOMIC DNA]</scope>
    <source>
        <strain evidence="1">4042</strain>
    </source>
</reference>
<protein>
    <submittedName>
        <fullName evidence="1">Uncharacterized protein</fullName>
    </submittedName>
</protein>
<evidence type="ECO:0000313" key="1">
    <source>
        <dbReference type="EMBL" id="EUA65707.1"/>
    </source>
</evidence>